<dbReference type="PROSITE" id="PS01124">
    <property type="entry name" value="HTH_ARAC_FAMILY_2"/>
    <property type="match status" value="1"/>
</dbReference>
<dbReference type="PANTHER" id="PTHR43280">
    <property type="entry name" value="ARAC-FAMILY TRANSCRIPTIONAL REGULATOR"/>
    <property type="match status" value="1"/>
</dbReference>
<gene>
    <name evidence="5" type="ORF">C5745_09580</name>
</gene>
<dbReference type="SUPFAM" id="SSF46689">
    <property type="entry name" value="Homeodomain-like"/>
    <property type="match status" value="1"/>
</dbReference>
<sequence>MDKVIYIEHATKDLLFQELKEPYYFILLIGEDASFSLDFNEYRCRGKSLLFLSPYQLLKWNGNATSIESTLRFHGDFYCIEYHKMEVACNGILFNNIYESPLVSVPPVVYQEIKSTFEKILSLDISDNSCDLPLAKTYLQLILALSSREKQIQISERTLSLQKEQVADFRAVLENHFIGSRSVSFYASHYGLSVDVFSKKIKRHFNKSPSVLIQERLILEAKKLLHLTYKNIKEIATELRFEDEFYFSRYFKKQVGLSPKAFREQVGISIVAK</sequence>
<dbReference type="Gene3D" id="1.10.10.60">
    <property type="entry name" value="Homeodomain-like"/>
    <property type="match status" value="1"/>
</dbReference>
<dbReference type="Proteomes" id="UP000239711">
    <property type="component" value="Unassembled WGS sequence"/>
</dbReference>
<accession>A0A2S9J433</accession>
<proteinExistence type="predicted"/>
<dbReference type="Pfam" id="PF12833">
    <property type="entry name" value="HTH_18"/>
    <property type="match status" value="1"/>
</dbReference>
<name>A0A2S9J433_9SPHI</name>
<feature type="domain" description="HTH araC/xylS-type" evidence="4">
    <location>
        <begin position="167"/>
        <end position="265"/>
    </location>
</feature>
<evidence type="ECO:0000256" key="3">
    <source>
        <dbReference type="ARBA" id="ARBA00023163"/>
    </source>
</evidence>
<protein>
    <submittedName>
        <fullName evidence="5">AraC family transcriptional regulator</fullName>
    </submittedName>
</protein>
<dbReference type="InterPro" id="IPR018060">
    <property type="entry name" value="HTH_AraC"/>
</dbReference>
<evidence type="ECO:0000259" key="4">
    <source>
        <dbReference type="PROSITE" id="PS01124"/>
    </source>
</evidence>
<dbReference type="InterPro" id="IPR009057">
    <property type="entry name" value="Homeodomain-like_sf"/>
</dbReference>
<reference evidence="5 6" key="1">
    <citation type="submission" date="2018-02" db="EMBL/GenBank/DDBJ databases">
        <title>The draft genome of Sphingobacterium sp. 5JN-11.</title>
        <authorList>
            <person name="Liu L."/>
            <person name="Li L."/>
            <person name="Liang L."/>
            <person name="Zhang X."/>
            <person name="Wang T."/>
        </authorList>
    </citation>
    <scope>NUCLEOTIDE SEQUENCE [LARGE SCALE GENOMIC DNA]</scope>
    <source>
        <strain evidence="5 6">5JN-11</strain>
    </source>
</reference>
<dbReference type="EMBL" id="PVBQ01000006">
    <property type="protein sequence ID" value="PRD47558.1"/>
    <property type="molecule type" value="Genomic_DNA"/>
</dbReference>
<evidence type="ECO:0000313" key="5">
    <source>
        <dbReference type="EMBL" id="PRD47558.1"/>
    </source>
</evidence>
<keyword evidence="1" id="KW-0805">Transcription regulation</keyword>
<dbReference type="AlphaFoldDB" id="A0A2S9J433"/>
<dbReference type="GO" id="GO:0003700">
    <property type="term" value="F:DNA-binding transcription factor activity"/>
    <property type="evidence" value="ECO:0007669"/>
    <property type="project" value="InterPro"/>
</dbReference>
<evidence type="ECO:0000313" key="6">
    <source>
        <dbReference type="Proteomes" id="UP000239711"/>
    </source>
</evidence>
<dbReference type="SMART" id="SM00342">
    <property type="entry name" value="HTH_ARAC"/>
    <property type="match status" value="1"/>
</dbReference>
<keyword evidence="3" id="KW-0804">Transcription</keyword>
<dbReference type="GO" id="GO:0043565">
    <property type="term" value="F:sequence-specific DNA binding"/>
    <property type="evidence" value="ECO:0007669"/>
    <property type="project" value="InterPro"/>
</dbReference>
<evidence type="ECO:0000256" key="2">
    <source>
        <dbReference type="ARBA" id="ARBA00023125"/>
    </source>
</evidence>
<dbReference type="PANTHER" id="PTHR43280:SF32">
    <property type="entry name" value="TRANSCRIPTIONAL REGULATORY PROTEIN"/>
    <property type="match status" value="1"/>
</dbReference>
<keyword evidence="2" id="KW-0238">DNA-binding</keyword>
<keyword evidence="6" id="KW-1185">Reference proteome</keyword>
<dbReference type="PRINTS" id="PR00032">
    <property type="entry name" value="HTHARAC"/>
</dbReference>
<dbReference type="OrthoDB" id="2585681at2"/>
<dbReference type="InterPro" id="IPR020449">
    <property type="entry name" value="Tscrpt_reg_AraC-type_HTH"/>
</dbReference>
<comment type="caution">
    <text evidence="5">The sequence shown here is derived from an EMBL/GenBank/DDBJ whole genome shotgun (WGS) entry which is preliminary data.</text>
</comment>
<organism evidence="5 6">
    <name type="scientific">Sphingobacterium haloxyli</name>
    <dbReference type="NCBI Taxonomy" id="2100533"/>
    <lineage>
        <taxon>Bacteria</taxon>
        <taxon>Pseudomonadati</taxon>
        <taxon>Bacteroidota</taxon>
        <taxon>Sphingobacteriia</taxon>
        <taxon>Sphingobacteriales</taxon>
        <taxon>Sphingobacteriaceae</taxon>
        <taxon>Sphingobacterium</taxon>
    </lineage>
</organism>
<evidence type="ECO:0000256" key="1">
    <source>
        <dbReference type="ARBA" id="ARBA00023015"/>
    </source>
</evidence>